<protein>
    <submittedName>
        <fullName evidence="4">JMY/WHAMM middle domain-containing protein</fullName>
    </submittedName>
</protein>
<name>A0A915L8M1_ROMCU</name>
<evidence type="ECO:0000259" key="2">
    <source>
        <dbReference type="Pfam" id="PF15871"/>
    </source>
</evidence>
<organism evidence="3 4">
    <name type="scientific">Romanomermis culicivorax</name>
    <name type="common">Nematode worm</name>
    <dbReference type="NCBI Taxonomy" id="13658"/>
    <lineage>
        <taxon>Eukaryota</taxon>
        <taxon>Metazoa</taxon>
        <taxon>Ecdysozoa</taxon>
        <taxon>Nematoda</taxon>
        <taxon>Enoplea</taxon>
        <taxon>Dorylaimia</taxon>
        <taxon>Mermithida</taxon>
        <taxon>Mermithoidea</taxon>
        <taxon>Mermithidae</taxon>
        <taxon>Romanomermis</taxon>
    </lineage>
</organism>
<proteinExistence type="predicted"/>
<feature type="domain" description="JMY/WHAMM middle" evidence="2">
    <location>
        <begin position="236"/>
        <end position="527"/>
    </location>
</feature>
<feature type="coiled-coil region" evidence="1">
    <location>
        <begin position="541"/>
        <end position="575"/>
    </location>
</feature>
<keyword evidence="3" id="KW-1185">Reference proteome</keyword>
<dbReference type="Proteomes" id="UP000887565">
    <property type="component" value="Unplaced"/>
</dbReference>
<accession>A0A915L8M1</accession>
<sequence length="639" mass="75137">MIDSSIKRDADDDEWLAVKADVFKNDSNPCISGASSSSFKKRQPNFHVNWNENEQKFCLTFNENSRVKSDTKQKCSFSSSFSVDQLIYVHKNLAYIVPELADDDSECGDSTKKFYDFFPEFPRSTWSEYFLAKIVAKPVGSLQLYLLFTSTDLRELHMSKQLLSNYLRSVQEARTEISDWRSYMYYFARASCPTNLMDKLCLKLENYFAYAYQKCSHFAFMSTLFPENFGVDEYFENLSELRHKTYSENLEKSVANFHFLLENRRKTIALSKASKNLDSNLELNERFFFDELDSSVEEILNLLAEYYTYLREPFLDLREIARAQIDFWKRTLEEDFDVGDRVKLTAKEKLAAKRQDYKDCAENLQELQLQYYTETKKLLFEYLSALKAEKFRNRSKSSARNIDPNVAQFLTIKIFDLEKRVAFADLNFCACQLWPIRQKRKTILNRIARLDVSSPNLNNILKNLEQEFFETQKDYYSAEIQILSTQDKYIRFQLNEIRRNTNIPSNTGETDEDGDTFFDAPDSEREMRKFLDKYSCDQPKIHSLKCRMDHVNRQLAILRNKKKKFEEKINEGRGAILSSLAPIATLGNCDLKSLLENGNNKSICQSTERLKLDRRTTIERIRSYRALFQRNMALRKINH</sequence>
<evidence type="ECO:0000256" key="1">
    <source>
        <dbReference type="SAM" id="Coils"/>
    </source>
</evidence>
<keyword evidence="1" id="KW-0175">Coiled coil</keyword>
<dbReference type="AlphaFoldDB" id="A0A915L8M1"/>
<evidence type="ECO:0000313" key="3">
    <source>
        <dbReference type="Proteomes" id="UP000887565"/>
    </source>
</evidence>
<dbReference type="InterPro" id="IPR031738">
    <property type="entry name" value="JMY/WHAMM"/>
</dbReference>
<dbReference type="WBParaSite" id="nRc.2.0.1.t47389-RA">
    <property type="protein sequence ID" value="nRc.2.0.1.t47389-RA"/>
    <property type="gene ID" value="nRc.2.0.1.g47389"/>
</dbReference>
<evidence type="ECO:0000313" key="4">
    <source>
        <dbReference type="WBParaSite" id="nRc.2.0.1.t47389-RA"/>
    </source>
</evidence>
<reference evidence="4" key="1">
    <citation type="submission" date="2022-11" db="UniProtKB">
        <authorList>
            <consortium name="WormBaseParasite"/>
        </authorList>
    </citation>
    <scope>IDENTIFICATION</scope>
</reference>
<dbReference type="Pfam" id="PF15871">
    <property type="entry name" value="JMY"/>
    <property type="match status" value="1"/>
</dbReference>